<sequence>MRKLLTVLCCCLVSLQLYAQDVNTDSLLKVLRSELGRTQVYDQQKEKRIAGLRGQLQFASGSPYYTQSRLYEQLFEEYRAYKFDSAFVYVKAMADLAARFGKAQELTRSEIMMGSICLGSGFYKEAFDIINKIDPDTLPAAQKTDYLILRARLNEGIADYDSDAYFSKQYLRQSKADFRRLENVTPSNDFEKTIDLAFIPDSVKARSLTPGYFYRLILGRNLDKHGMAMVATRLSFAYTGQDRIFFLALATLCDVRSSTKETLAVFLLGEELFKQNRTGDAYAFMEEAAHNAKFYGARNRAVQIERMLPLIAGKVINEKQHERDKLLIGFLVFLITAVSLFFALVIYRKQFLRIKANERMIREKNAELEHVNNKLWESSRIKEELIGLFFNTCSSYIETLDRLKITIQHNIKLGKYNEVTRLLNNVHIDKEKGQLYTMLDSVFLTIFPNFITAFNALLKKEDQVWPKSGETLNATLRIFALMRLGVSDVETVARILDYSVSTVYTYKARIKSRALVPANDFEQKIMEIKFIDSQEPVEEMVAI</sequence>
<dbReference type="Proteomes" id="UP000244450">
    <property type="component" value="Unassembled WGS sequence"/>
</dbReference>
<evidence type="ECO:0000313" key="5">
    <source>
        <dbReference type="Proteomes" id="UP000244450"/>
    </source>
</evidence>
<protein>
    <recommendedName>
        <fullName evidence="3">DUF6377 domain-containing protein</fullName>
    </recommendedName>
</protein>
<proteinExistence type="predicted"/>
<dbReference type="Pfam" id="PF19904">
    <property type="entry name" value="DUF6377"/>
    <property type="match status" value="1"/>
</dbReference>
<dbReference type="OrthoDB" id="1044679at2"/>
<dbReference type="InterPro" id="IPR045957">
    <property type="entry name" value="DUF6377"/>
</dbReference>
<keyword evidence="1" id="KW-0812">Transmembrane</keyword>
<feature type="chain" id="PRO_5015755881" description="DUF6377 domain-containing protein" evidence="2">
    <location>
        <begin position="20"/>
        <end position="543"/>
    </location>
</feature>
<dbReference type="RefSeq" id="WP_108685627.1">
    <property type="nucleotide sequence ID" value="NZ_QCYK01000001.1"/>
</dbReference>
<feature type="transmembrane region" description="Helical" evidence="1">
    <location>
        <begin position="326"/>
        <end position="347"/>
    </location>
</feature>
<keyword evidence="5" id="KW-1185">Reference proteome</keyword>
<evidence type="ECO:0000256" key="1">
    <source>
        <dbReference type="SAM" id="Phobius"/>
    </source>
</evidence>
<reference evidence="4 5" key="1">
    <citation type="submission" date="2018-04" db="EMBL/GenBank/DDBJ databases">
        <title>Chitinophaga fuyangensis sp. nov., isolated from soil in a chemical factory.</title>
        <authorList>
            <person name="Chen K."/>
        </authorList>
    </citation>
    <scope>NUCLEOTIDE SEQUENCE [LARGE SCALE GENOMIC DNA]</scope>
    <source>
        <strain evidence="4 5">LY-1</strain>
    </source>
</reference>
<evidence type="ECO:0000256" key="2">
    <source>
        <dbReference type="SAM" id="SignalP"/>
    </source>
</evidence>
<feature type="domain" description="DUF6377" evidence="3">
    <location>
        <begin position="254"/>
        <end position="493"/>
    </location>
</feature>
<keyword evidence="2" id="KW-0732">Signal</keyword>
<name>A0A2T7BMT1_9BACT</name>
<keyword evidence="1" id="KW-0472">Membrane</keyword>
<accession>A0A2T7BMT1</accession>
<comment type="caution">
    <text evidence="4">The sequence shown here is derived from an EMBL/GenBank/DDBJ whole genome shotgun (WGS) entry which is preliminary data.</text>
</comment>
<dbReference type="AlphaFoldDB" id="A0A2T7BMT1"/>
<organism evidence="4 5">
    <name type="scientific">Chitinophaga parva</name>
    <dbReference type="NCBI Taxonomy" id="2169414"/>
    <lineage>
        <taxon>Bacteria</taxon>
        <taxon>Pseudomonadati</taxon>
        <taxon>Bacteroidota</taxon>
        <taxon>Chitinophagia</taxon>
        <taxon>Chitinophagales</taxon>
        <taxon>Chitinophagaceae</taxon>
        <taxon>Chitinophaga</taxon>
    </lineage>
</organism>
<keyword evidence="1" id="KW-1133">Transmembrane helix</keyword>
<feature type="signal peptide" evidence="2">
    <location>
        <begin position="1"/>
        <end position="19"/>
    </location>
</feature>
<dbReference type="EMBL" id="QCYK01000001">
    <property type="protein sequence ID" value="PUZ28988.1"/>
    <property type="molecule type" value="Genomic_DNA"/>
</dbReference>
<evidence type="ECO:0000259" key="3">
    <source>
        <dbReference type="Pfam" id="PF19904"/>
    </source>
</evidence>
<evidence type="ECO:0000313" key="4">
    <source>
        <dbReference type="EMBL" id="PUZ28988.1"/>
    </source>
</evidence>
<gene>
    <name evidence="4" type="ORF">DCC81_05825</name>
</gene>